<evidence type="ECO:0000313" key="3">
    <source>
        <dbReference type="Proteomes" id="UP000316500"/>
    </source>
</evidence>
<dbReference type="OrthoDB" id="3213322at2"/>
<gene>
    <name evidence="2" type="ORF">FQP90_04400</name>
</gene>
<comment type="caution">
    <text evidence="2">The sequence shown here is derived from an EMBL/GenBank/DDBJ whole genome shotgun (WGS) entry which is preliminary data.</text>
</comment>
<reference evidence="2 3" key="1">
    <citation type="submission" date="2019-07" db="EMBL/GenBank/DDBJ databases">
        <title>Diversity of Bacteria from Kongsfjorden, Arctic.</title>
        <authorList>
            <person name="Yu Y."/>
        </authorList>
    </citation>
    <scope>NUCLEOTIDE SEQUENCE [LARGE SCALE GENOMIC DNA]</scope>
    <source>
        <strain evidence="2 3">SM1928</strain>
    </source>
</reference>
<evidence type="ECO:0000313" key="2">
    <source>
        <dbReference type="EMBL" id="TVU65453.1"/>
    </source>
</evidence>
<dbReference type="CDD" id="cd00293">
    <property type="entry name" value="USP-like"/>
    <property type="match status" value="1"/>
</dbReference>
<accession>A0A558H8L7</accession>
<feature type="domain" description="UspA" evidence="1">
    <location>
        <begin position="18"/>
        <end position="162"/>
    </location>
</feature>
<dbReference type="AlphaFoldDB" id="A0A558H8L7"/>
<dbReference type="Pfam" id="PF00582">
    <property type="entry name" value="Usp"/>
    <property type="match status" value="1"/>
</dbReference>
<dbReference type="EMBL" id="VNFK01000003">
    <property type="protein sequence ID" value="TVU65453.1"/>
    <property type="molecule type" value="Genomic_DNA"/>
</dbReference>
<sequence>MTETPAQRPEASTGIAGPILVGVMPGQQPVVVEQAAHLAAAAGLGLVLAYADVTVYPVDGTTGGPSAPIDPDGVNDEVQEIPETLRSVLASQLAGSNVEWSMIRLAGEPARALAREAEDIGASMIVVGTREHKLTAALKELTAGSVARHLFHRQDRPVLVVPVNPRVPDDDDDD</sequence>
<dbReference type="InterPro" id="IPR006016">
    <property type="entry name" value="UspA"/>
</dbReference>
<dbReference type="Proteomes" id="UP000316500">
    <property type="component" value="Unassembled WGS sequence"/>
</dbReference>
<protein>
    <submittedName>
        <fullName evidence="2">Universal stress protein</fullName>
    </submittedName>
</protein>
<name>A0A558H8L7_PAENT</name>
<evidence type="ECO:0000259" key="1">
    <source>
        <dbReference type="Pfam" id="PF00582"/>
    </source>
</evidence>
<dbReference type="InterPro" id="IPR014729">
    <property type="entry name" value="Rossmann-like_a/b/a_fold"/>
</dbReference>
<dbReference type="SUPFAM" id="SSF52402">
    <property type="entry name" value="Adenine nucleotide alpha hydrolases-like"/>
    <property type="match status" value="1"/>
</dbReference>
<dbReference type="Gene3D" id="3.40.50.620">
    <property type="entry name" value="HUPs"/>
    <property type="match status" value="1"/>
</dbReference>
<dbReference type="RefSeq" id="WP_144648520.1">
    <property type="nucleotide sequence ID" value="NZ_VNFK01000003.1"/>
</dbReference>
<proteinExistence type="predicted"/>
<organism evidence="2 3">
    <name type="scientific">Paenarthrobacter nitroguajacolicus</name>
    <name type="common">Arthrobacter nitroguajacolicus</name>
    <dbReference type="NCBI Taxonomy" id="211146"/>
    <lineage>
        <taxon>Bacteria</taxon>
        <taxon>Bacillati</taxon>
        <taxon>Actinomycetota</taxon>
        <taxon>Actinomycetes</taxon>
        <taxon>Micrococcales</taxon>
        <taxon>Micrococcaceae</taxon>
        <taxon>Paenarthrobacter</taxon>
    </lineage>
</organism>